<name>A0A927R5Z9_9ACTN</name>
<dbReference type="GO" id="GO:0005737">
    <property type="term" value="C:cytoplasm"/>
    <property type="evidence" value="ECO:0007669"/>
    <property type="project" value="TreeGrafter"/>
</dbReference>
<reference evidence="1" key="1">
    <citation type="submission" date="2020-10" db="EMBL/GenBank/DDBJ databases">
        <title>Sequencing the genomes of 1000 actinobacteria strains.</title>
        <authorList>
            <person name="Klenk H.-P."/>
        </authorList>
    </citation>
    <scope>NUCLEOTIDE SEQUENCE</scope>
    <source>
        <strain evidence="1">DSM 46832</strain>
    </source>
</reference>
<keyword evidence="1" id="KW-0456">Lyase</keyword>
<accession>A0A927R5Z9</accession>
<dbReference type="InterPro" id="IPR036291">
    <property type="entry name" value="NAD(P)-bd_dom_sf"/>
</dbReference>
<dbReference type="RefSeq" id="WP_192767709.1">
    <property type="nucleotide sequence ID" value="NZ_JADBEB010000001.1"/>
</dbReference>
<dbReference type="PANTHER" id="PTHR13812:SF19">
    <property type="entry name" value="KETIMINE REDUCTASE MU-CRYSTALLIN"/>
    <property type="match status" value="1"/>
</dbReference>
<gene>
    <name evidence="1" type="ORF">H4W31_003587</name>
</gene>
<dbReference type="PANTHER" id="PTHR13812">
    <property type="entry name" value="KETIMINE REDUCTASE MU-CRYSTALLIN"/>
    <property type="match status" value="1"/>
</dbReference>
<comment type="caution">
    <text evidence="1">The sequence shown here is derived from an EMBL/GenBank/DDBJ whole genome shotgun (WGS) entry which is preliminary data.</text>
</comment>
<dbReference type="AlphaFoldDB" id="A0A927R5Z9"/>
<dbReference type="EC" id="4.3.1.12" evidence="1"/>
<dbReference type="Gene3D" id="3.30.1780.10">
    <property type="entry name" value="ornithine cyclodeaminase, domain 1"/>
    <property type="match status" value="1"/>
</dbReference>
<sequence length="323" mass="33653">MTRFITDAEVAARLDAGTAVSTIREALLAAYEGRLVAPPRVSAPLAEGRLVLTAGQLTGEWYGFRSYDTFGHPEAEQVVALHDAGTGRVRAIAVGQEIGSRRTGALGGVAVDALARPEASTVGVIGAGGQAWTQVWAVAAVRRLSEVTVYSRTPAGREKFAARVRAELGIAARAVPSPAEAVRERDVVLLATTSPTPVISAADLRPGTHLNTVGHKQIGRAEFGTDLLDRADLLVTDSMAQAGAYEPPMLAAAAPYAGRLRSLGAVLAGAVPGRSTADQVTMFCSVGLAGGEVFLLDRLTREIPELTGSGAPPREVDQVAWSE</sequence>
<dbReference type="Gene3D" id="3.40.50.720">
    <property type="entry name" value="NAD(P)-binding Rossmann-like Domain"/>
    <property type="match status" value="1"/>
</dbReference>
<dbReference type="PIRSF" id="PIRSF001439">
    <property type="entry name" value="CryM"/>
    <property type="match status" value="1"/>
</dbReference>
<dbReference type="InterPro" id="IPR023401">
    <property type="entry name" value="ODC_N"/>
</dbReference>
<dbReference type="SUPFAM" id="SSF51735">
    <property type="entry name" value="NAD(P)-binding Rossmann-fold domains"/>
    <property type="match status" value="1"/>
</dbReference>
<organism evidence="1 2">
    <name type="scientific">Plantactinospora soyae</name>
    <dbReference type="NCBI Taxonomy" id="1544732"/>
    <lineage>
        <taxon>Bacteria</taxon>
        <taxon>Bacillati</taxon>
        <taxon>Actinomycetota</taxon>
        <taxon>Actinomycetes</taxon>
        <taxon>Micromonosporales</taxon>
        <taxon>Micromonosporaceae</taxon>
        <taxon>Plantactinospora</taxon>
    </lineage>
</organism>
<dbReference type="EMBL" id="JADBEB010000001">
    <property type="protein sequence ID" value="MBE1487949.1"/>
    <property type="molecule type" value="Genomic_DNA"/>
</dbReference>
<dbReference type="Pfam" id="PF02423">
    <property type="entry name" value="OCD_Mu_crystall"/>
    <property type="match status" value="1"/>
</dbReference>
<evidence type="ECO:0000313" key="2">
    <source>
        <dbReference type="Proteomes" id="UP000649753"/>
    </source>
</evidence>
<proteinExistence type="predicted"/>
<protein>
    <submittedName>
        <fullName evidence="1">Ornithine cyclodeaminase</fullName>
        <ecNumber evidence="1">4.3.1.12</ecNumber>
    </submittedName>
</protein>
<dbReference type="GO" id="GO:0008473">
    <property type="term" value="F:ornithine cyclodeaminase activity"/>
    <property type="evidence" value="ECO:0007669"/>
    <property type="project" value="UniProtKB-EC"/>
</dbReference>
<keyword evidence="2" id="KW-1185">Reference proteome</keyword>
<dbReference type="InterPro" id="IPR003462">
    <property type="entry name" value="ODC_Mu_crystall"/>
</dbReference>
<dbReference type="Proteomes" id="UP000649753">
    <property type="component" value="Unassembled WGS sequence"/>
</dbReference>
<evidence type="ECO:0000313" key="1">
    <source>
        <dbReference type="EMBL" id="MBE1487949.1"/>
    </source>
</evidence>